<dbReference type="EMBL" id="JAMQQD010000002">
    <property type="protein sequence ID" value="MCW7514697.1"/>
    <property type="molecule type" value="Genomic_DNA"/>
</dbReference>
<evidence type="ECO:0000313" key="2">
    <source>
        <dbReference type="Proteomes" id="UP001209694"/>
    </source>
</evidence>
<accession>A0AAW5V748</accession>
<protein>
    <recommendedName>
        <fullName evidence="3">Lipoprotein</fullName>
    </recommendedName>
</protein>
<reference evidence="1" key="1">
    <citation type="submission" date="2022-06" db="EMBL/GenBank/DDBJ databases">
        <title>Leptospira isolates from biofilms formed at urban environments.</title>
        <authorList>
            <person name="Ribeiro P.S."/>
            <person name="Sousa T."/>
            <person name="Carvalho N."/>
            <person name="Aburjaile F."/>
            <person name="Neves F."/>
            <person name="Oliveira D."/>
            <person name="Blanco L."/>
            <person name="Lima J."/>
            <person name="Costa F."/>
            <person name="Brenig B."/>
            <person name="Soares S."/>
            <person name="Ramos R."/>
            <person name="Goes-Neto A."/>
            <person name="Matiuzzi M."/>
            <person name="Azevedo V."/>
            <person name="Ristow P."/>
        </authorList>
    </citation>
    <scope>NUCLEOTIDE SEQUENCE</scope>
    <source>
        <strain evidence="1">VSF7</strain>
    </source>
</reference>
<sequence>MKQWMILLLLVFNFVSCEDLKKESRINAEGFFVIWFETLFRSSGYDSACVNDSLSTPLVLSNPVLSSSVQKTYRFTTGSSGLKYTFSVSADYPACGVIVDIRSCRPPYAFASDSGVVVSCNSGSYRNYVSGGTQTCQIPSFSNQVVLVYLISATSSYPTTPCTTVQFEVIP</sequence>
<evidence type="ECO:0008006" key="3">
    <source>
        <dbReference type="Google" id="ProtNLM"/>
    </source>
</evidence>
<comment type="caution">
    <text evidence="1">The sequence shown here is derived from an EMBL/GenBank/DDBJ whole genome shotgun (WGS) entry which is preliminary data.</text>
</comment>
<name>A0AAW5V748_9LEPT</name>
<dbReference type="RefSeq" id="WP_100715688.1">
    <property type="nucleotide sequence ID" value="NZ_JAMQPS010000001.1"/>
</dbReference>
<gene>
    <name evidence="1" type="ORF">ND810_05975</name>
</gene>
<proteinExistence type="predicted"/>
<organism evidence="1 2">
    <name type="scientific">Leptospira levettii</name>
    <dbReference type="NCBI Taxonomy" id="2023178"/>
    <lineage>
        <taxon>Bacteria</taxon>
        <taxon>Pseudomonadati</taxon>
        <taxon>Spirochaetota</taxon>
        <taxon>Spirochaetia</taxon>
        <taxon>Leptospirales</taxon>
        <taxon>Leptospiraceae</taxon>
        <taxon>Leptospira</taxon>
    </lineage>
</organism>
<dbReference type="AlphaFoldDB" id="A0AAW5V748"/>
<dbReference type="Proteomes" id="UP001209694">
    <property type="component" value="Unassembled WGS sequence"/>
</dbReference>
<evidence type="ECO:0000313" key="1">
    <source>
        <dbReference type="EMBL" id="MCW7514697.1"/>
    </source>
</evidence>